<dbReference type="Pfam" id="PF00685">
    <property type="entry name" value="Sulfotransfer_1"/>
    <property type="match status" value="2"/>
</dbReference>
<dbReference type="Gene3D" id="3.40.50.300">
    <property type="entry name" value="P-loop containing nucleotide triphosphate hydrolases"/>
    <property type="match status" value="1"/>
</dbReference>
<keyword evidence="2 4" id="KW-0808">Transferase</keyword>
<name>A0A147BNN6_IXORI</name>
<dbReference type="InterPro" id="IPR027417">
    <property type="entry name" value="P-loop_NTPase"/>
</dbReference>
<evidence type="ECO:0000256" key="2">
    <source>
        <dbReference type="ARBA" id="ARBA00022679"/>
    </source>
</evidence>
<dbReference type="PANTHER" id="PTHR11783">
    <property type="entry name" value="SULFOTRANSFERASE SULT"/>
    <property type="match status" value="1"/>
</dbReference>
<dbReference type="GO" id="GO:0008146">
    <property type="term" value="F:sulfotransferase activity"/>
    <property type="evidence" value="ECO:0007669"/>
    <property type="project" value="InterPro"/>
</dbReference>
<evidence type="ECO:0000259" key="3">
    <source>
        <dbReference type="Pfam" id="PF00685"/>
    </source>
</evidence>
<protein>
    <submittedName>
        <fullName evidence="4">Putative sulfotransferase</fullName>
    </submittedName>
</protein>
<organism evidence="4">
    <name type="scientific">Ixodes ricinus</name>
    <name type="common">Common tick</name>
    <name type="synonym">Acarus ricinus</name>
    <dbReference type="NCBI Taxonomy" id="34613"/>
    <lineage>
        <taxon>Eukaryota</taxon>
        <taxon>Metazoa</taxon>
        <taxon>Ecdysozoa</taxon>
        <taxon>Arthropoda</taxon>
        <taxon>Chelicerata</taxon>
        <taxon>Arachnida</taxon>
        <taxon>Acari</taxon>
        <taxon>Parasitiformes</taxon>
        <taxon>Ixodida</taxon>
        <taxon>Ixodoidea</taxon>
        <taxon>Ixodidae</taxon>
        <taxon>Ixodinae</taxon>
        <taxon>Ixodes</taxon>
    </lineage>
</organism>
<comment type="similarity">
    <text evidence="1">Belongs to the sulfotransferase 1 family.</text>
</comment>
<dbReference type="EMBL" id="GEGO01003033">
    <property type="protein sequence ID" value="JAR92371.1"/>
    <property type="molecule type" value="Transcribed_RNA"/>
</dbReference>
<feature type="domain" description="Sulfotransferase" evidence="3">
    <location>
        <begin position="40"/>
        <end position="234"/>
    </location>
</feature>
<evidence type="ECO:0000313" key="4">
    <source>
        <dbReference type="EMBL" id="JAR92371.1"/>
    </source>
</evidence>
<sequence>MASYMHVKPKLKYRSVGSYYTANHFPDEILRSALSYEPHPEDVFIVTYPKCGTTWLQSILYNIYTNGAPVESIEDFAKRMPFLERMGAEGLTDLVRPGSAIKTHMLYDPNRISKQARYIYLARNPFDCCVSFYHHHKFFPFYLFEDGTFDEFFEQFMSGQVDFGDYFDHLLSWYPHRDEPNVLFMTYEDLKRDTRFWVQKVADFLGSRYGNSLREDPAAMERILDAASMDSVRELFWREKDYRRQVSTVTPVDQIPRWASLFAEVVGNVQRKPHGDEFVRKGIVGDWKNYFKPEQRERLKRRARERCSEINAMELWKHLDLC</sequence>
<dbReference type="AlphaFoldDB" id="A0A147BNN6"/>
<reference evidence="4" key="1">
    <citation type="journal article" date="2018" name="PLoS Negl. Trop. Dis.">
        <title>Sialome diversity of ticks revealed by RNAseq of single tick salivary glands.</title>
        <authorList>
            <person name="Perner J."/>
            <person name="Kropackova S."/>
            <person name="Kopacek P."/>
            <person name="Ribeiro J.M."/>
        </authorList>
    </citation>
    <scope>NUCLEOTIDE SEQUENCE</scope>
    <source>
        <strain evidence="4">Siblings of single egg batch collected in Ceske Budejovice</strain>
        <tissue evidence="4">Salivary glands</tissue>
    </source>
</reference>
<dbReference type="InterPro" id="IPR000863">
    <property type="entry name" value="Sulfotransferase_dom"/>
</dbReference>
<feature type="domain" description="Sulfotransferase" evidence="3">
    <location>
        <begin position="274"/>
        <end position="307"/>
    </location>
</feature>
<evidence type="ECO:0000256" key="1">
    <source>
        <dbReference type="ARBA" id="ARBA00005771"/>
    </source>
</evidence>
<proteinExistence type="inferred from homology"/>
<accession>A0A147BNN6</accession>
<dbReference type="SUPFAM" id="SSF52540">
    <property type="entry name" value="P-loop containing nucleoside triphosphate hydrolases"/>
    <property type="match status" value="1"/>
</dbReference>